<accession>A0A0L7R4D1</accession>
<name>A0A0L7R4D1_9HYME</name>
<dbReference type="STRING" id="597456.A0A0L7R4D1"/>
<keyword evidence="1" id="KW-0808">Transferase</keyword>
<proteinExistence type="predicted"/>
<reference evidence="1 2" key="1">
    <citation type="submission" date="2015-07" db="EMBL/GenBank/DDBJ databases">
        <title>The genome of Habropoda laboriosa.</title>
        <authorList>
            <person name="Pan H."/>
            <person name="Kapheim K."/>
        </authorList>
    </citation>
    <scope>NUCLEOTIDE SEQUENCE [LARGE SCALE GENOMIC DNA]</scope>
    <source>
        <strain evidence="1">0110345459</strain>
    </source>
</reference>
<protein>
    <submittedName>
        <fullName evidence="1">Histone-lysine N-methyltransferase SETMAR</fullName>
    </submittedName>
</protein>
<gene>
    <name evidence="1" type="ORF">WH47_01651</name>
</gene>
<evidence type="ECO:0000313" key="2">
    <source>
        <dbReference type="Proteomes" id="UP000053825"/>
    </source>
</evidence>
<dbReference type="GO" id="GO:0008168">
    <property type="term" value="F:methyltransferase activity"/>
    <property type="evidence" value="ECO:0007669"/>
    <property type="project" value="UniProtKB-KW"/>
</dbReference>
<dbReference type="EMBL" id="KQ414659">
    <property type="protein sequence ID" value="KOC65616.1"/>
    <property type="molecule type" value="Genomic_DNA"/>
</dbReference>
<keyword evidence="2" id="KW-1185">Reference proteome</keyword>
<organism evidence="1 2">
    <name type="scientific">Habropoda laboriosa</name>
    <dbReference type="NCBI Taxonomy" id="597456"/>
    <lineage>
        <taxon>Eukaryota</taxon>
        <taxon>Metazoa</taxon>
        <taxon>Ecdysozoa</taxon>
        <taxon>Arthropoda</taxon>
        <taxon>Hexapoda</taxon>
        <taxon>Insecta</taxon>
        <taxon>Pterygota</taxon>
        <taxon>Neoptera</taxon>
        <taxon>Endopterygota</taxon>
        <taxon>Hymenoptera</taxon>
        <taxon>Apocrita</taxon>
        <taxon>Aculeata</taxon>
        <taxon>Apoidea</taxon>
        <taxon>Anthophila</taxon>
        <taxon>Apidae</taxon>
        <taxon>Habropoda</taxon>
    </lineage>
</organism>
<dbReference type="GO" id="GO:0032259">
    <property type="term" value="P:methylation"/>
    <property type="evidence" value="ECO:0007669"/>
    <property type="project" value="UniProtKB-KW"/>
</dbReference>
<dbReference type="Proteomes" id="UP000053825">
    <property type="component" value="Unassembled WGS sequence"/>
</dbReference>
<dbReference type="PANTHER" id="PTHR46060">
    <property type="entry name" value="MARINER MOS1 TRANSPOSASE-LIKE PROTEIN"/>
    <property type="match status" value="1"/>
</dbReference>
<dbReference type="Gene3D" id="3.30.420.10">
    <property type="entry name" value="Ribonuclease H-like superfamily/Ribonuclease H"/>
    <property type="match status" value="1"/>
</dbReference>
<feature type="non-terminal residue" evidence="1">
    <location>
        <position position="1"/>
    </location>
</feature>
<dbReference type="GO" id="GO:0003676">
    <property type="term" value="F:nucleic acid binding"/>
    <property type="evidence" value="ECO:0007669"/>
    <property type="project" value="InterPro"/>
</dbReference>
<dbReference type="PANTHER" id="PTHR46060:SF3">
    <property type="entry name" value="PROTEIN GVQW3"/>
    <property type="match status" value="1"/>
</dbReference>
<sequence length="117" mass="13545">TTHRWSQTFQKQSIIVNHKGILSLQDSVRPDVACMTSEKIKTLGRELLMHSSYSSDINPSGYHLFLSLDDCFKNQQFRNKEAVEAALDQFFTSKDHNFYENVTYNRSLSVRVIILTN</sequence>
<keyword evidence="1" id="KW-0489">Methyltransferase</keyword>
<dbReference type="AlphaFoldDB" id="A0A0L7R4D1"/>
<dbReference type="InterPro" id="IPR036397">
    <property type="entry name" value="RNaseH_sf"/>
</dbReference>
<dbReference type="InterPro" id="IPR052709">
    <property type="entry name" value="Transposase-MT_Hybrid"/>
</dbReference>
<evidence type="ECO:0000313" key="1">
    <source>
        <dbReference type="EMBL" id="KOC65616.1"/>
    </source>
</evidence>